<proteinExistence type="predicted"/>
<sequence length="145" mass="16255">MRWFTATASSARWHMRRISEMEQTRPAFYKIFVADLDRAIDFYCECLGFTEQRRIDAGAFDEVILAPSKAGAALVLCRWKDGRNLTLGQANGPVGFYIAELDKTCETMIAHGATVRLEPTTFAGTQIAVLADPDGHQIELIQRQN</sequence>
<evidence type="ECO:0000256" key="3">
    <source>
        <dbReference type="ARBA" id="ARBA00032460"/>
    </source>
</evidence>
<dbReference type="GO" id="GO:0019243">
    <property type="term" value="P:methylglyoxal catabolic process to D-lactate via S-lactoyl-glutathione"/>
    <property type="evidence" value="ECO:0007669"/>
    <property type="project" value="TreeGrafter"/>
</dbReference>
<evidence type="ECO:0000256" key="1">
    <source>
        <dbReference type="ARBA" id="ARBA00030291"/>
    </source>
</evidence>
<dbReference type="InterPro" id="IPR004360">
    <property type="entry name" value="Glyas_Fos-R_dOase_dom"/>
</dbReference>
<evidence type="ECO:0000256" key="4">
    <source>
        <dbReference type="ARBA" id="ARBA00033298"/>
    </source>
</evidence>
<dbReference type="PANTHER" id="PTHR46036">
    <property type="entry name" value="LACTOYLGLUTATHIONE LYASE"/>
    <property type="match status" value="1"/>
</dbReference>
<dbReference type="InterPro" id="IPR037523">
    <property type="entry name" value="VOC_core"/>
</dbReference>
<name>A0A418NHP2_9SPHN</name>
<organism evidence="6 7">
    <name type="scientific">Pelagerythrobacter aerophilus</name>
    <dbReference type="NCBI Taxonomy" id="2306995"/>
    <lineage>
        <taxon>Bacteria</taxon>
        <taxon>Pseudomonadati</taxon>
        <taxon>Pseudomonadota</taxon>
        <taxon>Alphaproteobacteria</taxon>
        <taxon>Sphingomonadales</taxon>
        <taxon>Erythrobacteraceae</taxon>
        <taxon>Pelagerythrobacter</taxon>
    </lineage>
</organism>
<dbReference type="PANTHER" id="PTHR46036:SF5">
    <property type="entry name" value="LACTOYLGLUTATHIONE LYASE"/>
    <property type="match status" value="1"/>
</dbReference>
<feature type="domain" description="VOC" evidence="5">
    <location>
        <begin position="25"/>
        <end position="143"/>
    </location>
</feature>
<gene>
    <name evidence="6" type="ORF">D2V04_09835</name>
</gene>
<dbReference type="Pfam" id="PF00903">
    <property type="entry name" value="Glyoxalase"/>
    <property type="match status" value="1"/>
</dbReference>
<accession>A0A418NHP2</accession>
<evidence type="ECO:0000313" key="6">
    <source>
        <dbReference type="EMBL" id="RIV78162.1"/>
    </source>
</evidence>
<dbReference type="GO" id="GO:0005737">
    <property type="term" value="C:cytoplasm"/>
    <property type="evidence" value="ECO:0007669"/>
    <property type="project" value="TreeGrafter"/>
</dbReference>
<dbReference type="Proteomes" id="UP000285092">
    <property type="component" value="Unassembled WGS sequence"/>
</dbReference>
<reference evidence="6 7" key="1">
    <citation type="submission" date="2018-08" db="EMBL/GenBank/DDBJ databases">
        <title>Altererythrobacter sp.Ery1 and Ery12, the genome sequencing of novel strains in genus Alterythrobacter.</title>
        <authorList>
            <person name="Cheng H."/>
            <person name="Wu Y.-H."/>
            <person name="Fang C."/>
            <person name="Xu X.-W."/>
        </authorList>
    </citation>
    <scope>NUCLEOTIDE SEQUENCE [LARGE SCALE GENOMIC DNA]</scope>
    <source>
        <strain evidence="6 7">Ery1</strain>
    </source>
</reference>
<dbReference type="GO" id="GO:0004462">
    <property type="term" value="F:lactoylglutathione lyase activity"/>
    <property type="evidence" value="ECO:0007669"/>
    <property type="project" value="TreeGrafter"/>
</dbReference>
<dbReference type="InterPro" id="IPR029068">
    <property type="entry name" value="Glyas_Bleomycin-R_OHBP_Dase"/>
</dbReference>
<evidence type="ECO:0000259" key="5">
    <source>
        <dbReference type="PROSITE" id="PS51819"/>
    </source>
</evidence>
<protein>
    <recommendedName>
        <fullName evidence="2">Aldoketomutase</fullName>
    </recommendedName>
    <alternativeName>
        <fullName evidence="1">Ketone-aldehyde mutase</fullName>
    </alternativeName>
    <alternativeName>
        <fullName evidence="3">Methylglyoxalase</fullName>
    </alternativeName>
    <alternativeName>
        <fullName evidence="4">S-D-lactoylglutathione methylglyoxal lyase</fullName>
    </alternativeName>
</protein>
<keyword evidence="7" id="KW-1185">Reference proteome</keyword>
<dbReference type="OrthoDB" id="7407907at2"/>
<dbReference type="Gene3D" id="3.10.180.10">
    <property type="entry name" value="2,3-Dihydroxybiphenyl 1,2-Dioxygenase, domain 1"/>
    <property type="match status" value="1"/>
</dbReference>
<dbReference type="PROSITE" id="PS51819">
    <property type="entry name" value="VOC"/>
    <property type="match status" value="1"/>
</dbReference>
<evidence type="ECO:0000256" key="2">
    <source>
        <dbReference type="ARBA" id="ARBA00030892"/>
    </source>
</evidence>
<dbReference type="AlphaFoldDB" id="A0A418NHP2"/>
<comment type="caution">
    <text evidence="6">The sequence shown here is derived from an EMBL/GenBank/DDBJ whole genome shotgun (WGS) entry which is preliminary data.</text>
</comment>
<evidence type="ECO:0000313" key="7">
    <source>
        <dbReference type="Proteomes" id="UP000285092"/>
    </source>
</evidence>
<dbReference type="SUPFAM" id="SSF54593">
    <property type="entry name" value="Glyoxalase/Bleomycin resistance protein/Dihydroxybiphenyl dioxygenase"/>
    <property type="match status" value="1"/>
</dbReference>
<dbReference type="EMBL" id="QXFK01000016">
    <property type="protein sequence ID" value="RIV78162.1"/>
    <property type="molecule type" value="Genomic_DNA"/>
</dbReference>